<dbReference type="STRING" id="1125876.SAMN05443292_1634"/>
<feature type="signal peptide" evidence="2">
    <location>
        <begin position="1"/>
        <end position="18"/>
    </location>
</feature>
<feature type="transmembrane region" description="Helical" evidence="1">
    <location>
        <begin position="686"/>
        <end position="703"/>
    </location>
</feature>
<reference evidence="4 5" key="1">
    <citation type="submission" date="2016-10" db="EMBL/GenBank/DDBJ databases">
        <authorList>
            <person name="de Groot N.N."/>
        </authorList>
    </citation>
    <scope>NUCLEOTIDE SEQUENCE [LARGE SCALE GENOMIC DNA]</scope>
    <source>
        <strain evidence="4 5">DSM 26000</strain>
    </source>
</reference>
<dbReference type="InterPro" id="IPR016032">
    <property type="entry name" value="Sig_transdc_resp-reg_C-effctor"/>
</dbReference>
<dbReference type="InterPro" id="IPR011047">
    <property type="entry name" value="Quinoprotein_ADH-like_sf"/>
</dbReference>
<sequence>MKKLILLSIIFLSTFVHAQSIEVKGVPLIENFVPAQYKNAGKIWDINSAKNGILYFAADLGLLEFDGKKWQLFKGSKGFTRSLLVENDSTIYTGSDVDFGIWKKDKFNRFNYRSLYSKKNKSANEYEEFWGVYKSSDQIIFASHENIYIQKNSKLSLIKAPSKFYASFEDAGKIYFADENKGLFLLDNDKLRLLFAYPENKNLQIVGVSTIENKLIVVTRSDGLFTFANNKLTEVHNSLSDKLKIEKIFSFKKINNSLLTFGTIINGLYITDLQDDILHHIDKKKGLANNTILNLECDNVGSLWCAMDFGLSKINLQNNLSYFFDNTGNFGSATSAVIWQNKFYLGTNQGLYISDWKNLDDSQPLNQFKLIPGSEGQVWSLQNIKGDLLIGHDQGLFQISGEKFEKIDAHHGVWTMNFLKDNYLLTGNYNGISVFKKINNIWQFQKKLNGIGGSCNQIVLQNDNKLWVNVPNYGIIKTDLDDHLNTSNIKTFVTEDFEGNNFNLYQKNNKIHVQTNLKDYVFDDKTNKFNSSYIQQNLNNENQLLNPFKIPVSISKDYLFHCIDNGFALEKVYAKKTDEYFNPTLFRSLEIFNNSERKSISLDTKIDYDFNNVRLNFIVPQTENAVFQYRFGGDKKWSFWTANDQFVFLNLKEGKYDFYVRAKIKNHINDVVKISFIIAAPFYRSWYAYLFYLLLAILAFILYRKREERLLANQKKVLLARQQKKLEKQSEKFQQEKAFNEQIQLEKEKFQLQQQVKDKTIELAIKAKEDDDKTRMLVIIKEKLEDAQSNPSQNGIRQKEIKRLLESSLKAEDHTFEIQMDELHQNFFKQLQNAHPVLSIYDLRLCAYLKTGLNTQEISEILGVLPSSLYVKRSRLHKKLDLGPDDDLYVFLNNF</sequence>
<feature type="domain" description="HTH luxR-type" evidence="3">
    <location>
        <begin position="852"/>
        <end position="879"/>
    </location>
</feature>
<accession>A0A1I3FUA1</accession>
<dbReference type="SUPFAM" id="SSF46894">
    <property type="entry name" value="C-terminal effector domain of the bipartite response regulators"/>
    <property type="match status" value="1"/>
</dbReference>
<gene>
    <name evidence="4" type="ORF">SAMN05443292_1634</name>
</gene>
<dbReference type="Proteomes" id="UP000198931">
    <property type="component" value="Unassembled WGS sequence"/>
</dbReference>
<evidence type="ECO:0000313" key="5">
    <source>
        <dbReference type="Proteomes" id="UP000198931"/>
    </source>
</evidence>
<evidence type="ECO:0000313" key="4">
    <source>
        <dbReference type="EMBL" id="SFI14806.1"/>
    </source>
</evidence>
<dbReference type="SUPFAM" id="SSF50998">
    <property type="entry name" value="Quinoprotein alcohol dehydrogenase-like"/>
    <property type="match status" value="1"/>
</dbReference>
<dbReference type="InterPro" id="IPR013783">
    <property type="entry name" value="Ig-like_fold"/>
</dbReference>
<dbReference type="PROSITE" id="PS00622">
    <property type="entry name" value="HTH_LUXR_1"/>
    <property type="match status" value="1"/>
</dbReference>
<dbReference type="InterPro" id="IPR015943">
    <property type="entry name" value="WD40/YVTN_repeat-like_dom_sf"/>
</dbReference>
<evidence type="ECO:0000259" key="3">
    <source>
        <dbReference type="PROSITE" id="PS00622"/>
    </source>
</evidence>
<evidence type="ECO:0000256" key="2">
    <source>
        <dbReference type="SAM" id="SignalP"/>
    </source>
</evidence>
<evidence type="ECO:0000256" key="1">
    <source>
        <dbReference type="SAM" id="Phobius"/>
    </source>
</evidence>
<dbReference type="EMBL" id="FOQT01000002">
    <property type="protein sequence ID" value="SFI14806.1"/>
    <property type="molecule type" value="Genomic_DNA"/>
</dbReference>
<dbReference type="Gene3D" id="2.130.10.10">
    <property type="entry name" value="YVTN repeat-like/Quinoprotein amine dehydrogenase"/>
    <property type="match status" value="2"/>
</dbReference>
<dbReference type="OrthoDB" id="1090267at2"/>
<keyword evidence="1" id="KW-0812">Transmembrane</keyword>
<keyword evidence="5" id="KW-1185">Reference proteome</keyword>
<protein>
    <submittedName>
        <fullName evidence="4">Y_Y_Y domain-containing protein</fullName>
    </submittedName>
</protein>
<dbReference type="AlphaFoldDB" id="A0A1I3FUA1"/>
<keyword evidence="1" id="KW-0472">Membrane</keyword>
<feature type="chain" id="PRO_5011475835" evidence="2">
    <location>
        <begin position="19"/>
        <end position="895"/>
    </location>
</feature>
<dbReference type="GO" id="GO:0006355">
    <property type="term" value="P:regulation of DNA-templated transcription"/>
    <property type="evidence" value="ECO:0007669"/>
    <property type="project" value="InterPro"/>
</dbReference>
<proteinExistence type="predicted"/>
<dbReference type="Gene3D" id="2.60.40.10">
    <property type="entry name" value="Immunoglobulins"/>
    <property type="match status" value="1"/>
</dbReference>
<keyword evidence="2" id="KW-0732">Signal</keyword>
<dbReference type="RefSeq" id="WP_143093367.1">
    <property type="nucleotide sequence ID" value="NZ_FOQT01000002.1"/>
</dbReference>
<name>A0A1I3FUA1_9FLAO</name>
<dbReference type="GO" id="GO:0003677">
    <property type="term" value="F:DNA binding"/>
    <property type="evidence" value="ECO:0007669"/>
    <property type="project" value="InterPro"/>
</dbReference>
<organism evidence="4 5">
    <name type="scientific">Halpernia frigidisoli</name>
    <dbReference type="NCBI Taxonomy" id="1125876"/>
    <lineage>
        <taxon>Bacteria</taxon>
        <taxon>Pseudomonadati</taxon>
        <taxon>Bacteroidota</taxon>
        <taxon>Flavobacteriia</taxon>
        <taxon>Flavobacteriales</taxon>
        <taxon>Weeksellaceae</taxon>
        <taxon>Chryseobacterium group</taxon>
        <taxon>Halpernia</taxon>
    </lineage>
</organism>
<dbReference type="InterPro" id="IPR000792">
    <property type="entry name" value="Tscrpt_reg_LuxR_C"/>
</dbReference>
<keyword evidence="1" id="KW-1133">Transmembrane helix</keyword>